<dbReference type="EMBL" id="NEVH01027063">
    <property type="protein sequence ID" value="PNF13975.1"/>
    <property type="molecule type" value="Genomic_DNA"/>
</dbReference>
<keyword evidence="2" id="KW-1185">Reference proteome</keyword>
<dbReference type="InParanoid" id="A0A2J7PCC3"/>
<evidence type="ECO:0008006" key="3">
    <source>
        <dbReference type="Google" id="ProtNLM"/>
    </source>
</evidence>
<protein>
    <recommendedName>
        <fullName evidence="3">Reverse transcriptase domain-containing protein</fullName>
    </recommendedName>
</protein>
<accession>A0A2J7PCC3</accession>
<evidence type="ECO:0000313" key="2">
    <source>
        <dbReference type="Proteomes" id="UP000235965"/>
    </source>
</evidence>
<name>A0A2J7PCC3_9NEOP</name>
<comment type="caution">
    <text evidence="1">The sequence shown here is derived from an EMBL/GenBank/DDBJ whole genome shotgun (WGS) entry which is preliminary data.</text>
</comment>
<dbReference type="Proteomes" id="UP000235965">
    <property type="component" value="Unassembled WGS sequence"/>
</dbReference>
<proteinExistence type="predicted"/>
<organism evidence="1 2">
    <name type="scientific">Cryptotermes secundus</name>
    <dbReference type="NCBI Taxonomy" id="105785"/>
    <lineage>
        <taxon>Eukaryota</taxon>
        <taxon>Metazoa</taxon>
        <taxon>Ecdysozoa</taxon>
        <taxon>Arthropoda</taxon>
        <taxon>Hexapoda</taxon>
        <taxon>Insecta</taxon>
        <taxon>Pterygota</taxon>
        <taxon>Neoptera</taxon>
        <taxon>Polyneoptera</taxon>
        <taxon>Dictyoptera</taxon>
        <taxon>Blattodea</taxon>
        <taxon>Blattoidea</taxon>
        <taxon>Termitoidae</taxon>
        <taxon>Kalotermitidae</taxon>
        <taxon>Cryptotermitinae</taxon>
        <taxon>Cryptotermes</taxon>
    </lineage>
</organism>
<gene>
    <name evidence="1" type="ORF">B7P43_G08685</name>
</gene>
<reference evidence="1 2" key="1">
    <citation type="submission" date="2017-12" db="EMBL/GenBank/DDBJ databases">
        <title>Hemimetabolous genomes reveal molecular basis of termite eusociality.</title>
        <authorList>
            <person name="Harrison M.C."/>
            <person name="Jongepier E."/>
            <person name="Robertson H.M."/>
            <person name="Arning N."/>
            <person name="Bitard-Feildel T."/>
            <person name="Chao H."/>
            <person name="Childers C.P."/>
            <person name="Dinh H."/>
            <person name="Doddapaneni H."/>
            <person name="Dugan S."/>
            <person name="Gowin J."/>
            <person name="Greiner C."/>
            <person name="Han Y."/>
            <person name="Hu H."/>
            <person name="Hughes D.S.T."/>
            <person name="Huylmans A.-K."/>
            <person name="Kemena C."/>
            <person name="Kremer L.P.M."/>
            <person name="Lee S.L."/>
            <person name="Lopez-Ezquerra A."/>
            <person name="Mallet L."/>
            <person name="Monroy-Kuhn J.M."/>
            <person name="Moser A."/>
            <person name="Murali S.C."/>
            <person name="Muzny D.M."/>
            <person name="Otani S."/>
            <person name="Piulachs M.-D."/>
            <person name="Poelchau M."/>
            <person name="Qu J."/>
            <person name="Schaub F."/>
            <person name="Wada-Katsumata A."/>
            <person name="Worley K.C."/>
            <person name="Xie Q."/>
            <person name="Ylla G."/>
            <person name="Poulsen M."/>
            <person name="Gibbs R.A."/>
            <person name="Schal C."/>
            <person name="Richards S."/>
            <person name="Belles X."/>
            <person name="Korb J."/>
            <person name="Bornberg-Bauer E."/>
        </authorList>
    </citation>
    <scope>NUCLEOTIDE SEQUENCE [LARGE SCALE GENOMIC DNA]</scope>
    <source>
        <tissue evidence="1">Whole body</tissue>
    </source>
</reference>
<evidence type="ECO:0000313" key="1">
    <source>
        <dbReference type="EMBL" id="PNF13975.1"/>
    </source>
</evidence>
<sequence>MIKSRSMRWAGHVARMGEKRNAYRILVGKPEGKRPLGRPSRRWVDNIKMDLREIG</sequence>
<dbReference type="AlphaFoldDB" id="A0A2J7PCC3"/>